<dbReference type="Proteomes" id="UP000037069">
    <property type="component" value="Unassembled WGS sequence"/>
</dbReference>
<feature type="transmembrane region" description="Helical" evidence="5">
    <location>
        <begin position="301"/>
        <end position="322"/>
    </location>
</feature>
<dbReference type="PROSITE" id="PS50850">
    <property type="entry name" value="MFS"/>
    <property type="match status" value="1"/>
</dbReference>
<dbReference type="OMA" id="CVSPYFW"/>
<keyword evidence="3 5" id="KW-1133">Transmembrane helix</keyword>
<feature type="transmembrane region" description="Helical" evidence="5">
    <location>
        <begin position="127"/>
        <end position="150"/>
    </location>
</feature>
<evidence type="ECO:0000256" key="4">
    <source>
        <dbReference type="ARBA" id="ARBA00023136"/>
    </source>
</evidence>
<organism evidence="7 8">
    <name type="scientific">Lucilia cuprina</name>
    <name type="common">Green bottle fly</name>
    <name type="synonym">Australian sheep blowfly</name>
    <dbReference type="NCBI Taxonomy" id="7375"/>
    <lineage>
        <taxon>Eukaryota</taxon>
        <taxon>Metazoa</taxon>
        <taxon>Ecdysozoa</taxon>
        <taxon>Arthropoda</taxon>
        <taxon>Hexapoda</taxon>
        <taxon>Insecta</taxon>
        <taxon>Pterygota</taxon>
        <taxon>Neoptera</taxon>
        <taxon>Endopterygota</taxon>
        <taxon>Diptera</taxon>
        <taxon>Brachycera</taxon>
        <taxon>Muscomorpha</taxon>
        <taxon>Oestroidea</taxon>
        <taxon>Calliphoridae</taxon>
        <taxon>Luciliinae</taxon>
        <taxon>Lucilia</taxon>
    </lineage>
</organism>
<feature type="transmembrane region" description="Helical" evidence="5">
    <location>
        <begin position="328"/>
        <end position="350"/>
    </location>
</feature>
<feature type="transmembrane region" description="Helical" evidence="5">
    <location>
        <begin position="382"/>
        <end position="406"/>
    </location>
</feature>
<evidence type="ECO:0000259" key="6">
    <source>
        <dbReference type="PROSITE" id="PS50850"/>
    </source>
</evidence>
<feature type="transmembrane region" description="Helical" evidence="5">
    <location>
        <begin position="23"/>
        <end position="43"/>
    </location>
</feature>
<dbReference type="Pfam" id="PF00083">
    <property type="entry name" value="Sugar_tr"/>
    <property type="match status" value="1"/>
</dbReference>
<feature type="transmembrane region" description="Helical" evidence="5">
    <location>
        <begin position="357"/>
        <end position="376"/>
    </location>
</feature>
<dbReference type="PROSITE" id="PS00217">
    <property type="entry name" value="SUGAR_TRANSPORT_2"/>
    <property type="match status" value="1"/>
</dbReference>
<evidence type="ECO:0000256" key="3">
    <source>
        <dbReference type="ARBA" id="ARBA00022989"/>
    </source>
</evidence>
<keyword evidence="4 5" id="KW-0472">Membrane</keyword>
<dbReference type="InterPro" id="IPR036259">
    <property type="entry name" value="MFS_trans_sf"/>
</dbReference>
<feature type="domain" description="Major facilitator superfamily (MFS) profile" evidence="6">
    <location>
        <begin position="23"/>
        <end position="470"/>
    </location>
</feature>
<evidence type="ECO:0000313" key="8">
    <source>
        <dbReference type="Proteomes" id="UP000037069"/>
    </source>
</evidence>
<dbReference type="AlphaFoldDB" id="A0A0L0BNY8"/>
<evidence type="ECO:0000256" key="5">
    <source>
        <dbReference type="SAM" id="Phobius"/>
    </source>
</evidence>
<proteinExistence type="predicted"/>
<sequence length="490" mass="55084">MEPKAEEKKIDPIIVHLGDMGRYQFWFCMLIFLSKFPTGWVQVGHVFLAAPTNYTCVDPAGVDPCSEECKKAEYDRSVFEETIVTEFDLECGNKSWVSFSQTMVMFGIMLGNIIFGVLADKYGRRPLFVIACVLQLITGVTVSISQWFWFYVLFRFLAGLSTGGTMTTSFVLIMEIIGVSKREIISILYQIPFNLGHASLPLLSYFLRHWRWFNLSYSSFSVVYLIYICLCIESPRWLFTTGRLERAIPLLEKIARVNKMPTERIRPEIEEAYKNLSSKAPPKKGTLFDLFRSPNLRKKTIIMAFQWLNVCAVYFGVSQYISKLAGNIFLNVAIGGFLGMPGTIICVFMTKYLGRRLTLIISNFISAIGLLVIAMFQHLSSVLVVAFATMGLVGAAITFPNVYLYAGEIFPTVVRSNGVGMCSFFGRVGSMLAPFISELADLYGFLPPLIFGVVSLMGAVLTFILPETRGFPLPETIEDGEKFGKKVRNE</sequence>
<dbReference type="InterPro" id="IPR020846">
    <property type="entry name" value="MFS_dom"/>
</dbReference>
<dbReference type="OrthoDB" id="5296287at2759"/>
<reference evidence="7 8" key="1">
    <citation type="journal article" date="2015" name="Nat. Commun.">
        <title>Lucilia cuprina genome unlocks parasitic fly biology to underpin future interventions.</title>
        <authorList>
            <person name="Anstead C.A."/>
            <person name="Korhonen P.K."/>
            <person name="Young N.D."/>
            <person name="Hall R.S."/>
            <person name="Jex A.R."/>
            <person name="Murali S.C."/>
            <person name="Hughes D.S."/>
            <person name="Lee S.F."/>
            <person name="Perry T."/>
            <person name="Stroehlein A.J."/>
            <person name="Ansell B.R."/>
            <person name="Breugelmans B."/>
            <person name="Hofmann A."/>
            <person name="Qu J."/>
            <person name="Dugan S."/>
            <person name="Lee S.L."/>
            <person name="Chao H."/>
            <person name="Dinh H."/>
            <person name="Han Y."/>
            <person name="Doddapaneni H.V."/>
            <person name="Worley K.C."/>
            <person name="Muzny D.M."/>
            <person name="Ioannidis P."/>
            <person name="Waterhouse R.M."/>
            <person name="Zdobnov E.M."/>
            <person name="James P.J."/>
            <person name="Bagnall N.H."/>
            <person name="Kotze A.C."/>
            <person name="Gibbs R.A."/>
            <person name="Richards S."/>
            <person name="Batterham P."/>
            <person name="Gasser R.B."/>
        </authorList>
    </citation>
    <scope>NUCLEOTIDE SEQUENCE [LARGE SCALE GENOMIC DNA]</scope>
    <source>
        <strain evidence="7 8">LS</strain>
        <tissue evidence="7">Full body</tissue>
    </source>
</reference>
<feature type="transmembrane region" description="Helical" evidence="5">
    <location>
        <begin position="96"/>
        <end position="115"/>
    </location>
</feature>
<comment type="subcellular location">
    <subcellularLocation>
        <location evidence="1">Membrane</location>
        <topology evidence="1">Multi-pass membrane protein</topology>
    </subcellularLocation>
</comment>
<dbReference type="STRING" id="7375.A0A0L0BNY8"/>
<feature type="transmembrane region" description="Helical" evidence="5">
    <location>
        <begin position="442"/>
        <end position="465"/>
    </location>
</feature>
<keyword evidence="8" id="KW-1185">Reference proteome</keyword>
<dbReference type="CDD" id="cd17317">
    <property type="entry name" value="MFS_SLC22"/>
    <property type="match status" value="1"/>
</dbReference>
<feature type="transmembrane region" description="Helical" evidence="5">
    <location>
        <begin position="184"/>
        <end position="206"/>
    </location>
</feature>
<dbReference type="EMBL" id="JRES01001582">
    <property type="protein sequence ID" value="KNC21772.1"/>
    <property type="molecule type" value="Genomic_DNA"/>
</dbReference>
<protein>
    <submittedName>
        <fullName evidence="7">Organic cation transporter-like protein</fullName>
    </submittedName>
</protein>
<feature type="transmembrane region" description="Helical" evidence="5">
    <location>
        <begin position="156"/>
        <end position="177"/>
    </location>
</feature>
<dbReference type="GO" id="GO:0016020">
    <property type="term" value="C:membrane"/>
    <property type="evidence" value="ECO:0007669"/>
    <property type="project" value="UniProtKB-SubCell"/>
</dbReference>
<accession>A0A0L0BNY8</accession>
<evidence type="ECO:0000256" key="2">
    <source>
        <dbReference type="ARBA" id="ARBA00022692"/>
    </source>
</evidence>
<dbReference type="InterPro" id="IPR005829">
    <property type="entry name" value="Sugar_transporter_CS"/>
</dbReference>
<evidence type="ECO:0000313" key="7">
    <source>
        <dbReference type="EMBL" id="KNC21772.1"/>
    </source>
</evidence>
<name>A0A0L0BNY8_LUCCU</name>
<evidence type="ECO:0000256" key="1">
    <source>
        <dbReference type="ARBA" id="ARBA00004141"/>
    </source>
</evidence>
<dbReference type="GO" id="GO:0022857">
    <property type="term" value="F:transmembrane transporter activity"/>
    <property type="evidence" value="ECO:0007669"/>
    <property type="project" value="InterPro"/>
</dbReference>
<feature type="transmembrane region" description="Helical" evidence="5">
    <location>
        <begin position="212"/>
        <end position="232"/>
    </location>
</feature>
<dbReference type="PANTHER" id="PTHR24064">
    <property type="entry name" value="SOLUTE CARRIER FAMILY 22 MEMBER"/>
    <property type="match status" value="1"/>
</dbReference>
<dbReference type="InterPro" id="IPR005828">
    <property type="entry name" value="MFS_sugar_transport-like"/>
</dbReference>
<keyword evidence="2 5" id="KW-0812">Transmembrane</keyword>
<gene>
    <name evidence="7" type="ORF">FF38_04008</name>
</gene>
<dbReference type="Gene3D" id="1.20.1250.20">
    <property type="entry name" value="MFS general substrate transporter like domains"/>
    <property type="match status" value="1"/>
</dbReference>
<comment type="caution">
    <text evidence="7">The sequence shown here is derived from an EMBL/GenBank/DDBJ whole genome shotgun (WGS) entry which is preliminary data.</text>
</comment>
<dbReference type="SUPFAM" id="SSF103473">
    <property type="entry name" value="MFS general substrate transporter"/>
    <property type="match status" value="1"/>
</dbReference>